<dbReference type="Proteomes" id="UP000346198">
    <property type="component" value="Unassembled WGS sequence"/>
</dbReference>
<gene>
    <name evidence="1" type="ORF">SCARR_01477</name>
</gene>
<evidence type="ECO:0008006" key="3">
    <source>
        <dbReference type="Google" id="ProtNLM"/>
    </source>
</evidence>
<keyword evidence="2" id="KW-1185">Reference proteome</keyword>
<evidence type="ECO:0000313" key="2">
    <source>
        <dbReference type="Proteomes" id="UP000346198"/>
    </source>
</evidence>
<sequence length="72" mass="8177">MTEKNHCCENAKAEWVNGIQKQEYGQGSPFRTKKWATASVDQAVMLYNTRRLMGGRLSILMLSCGQPLRTDK</sequence>
<proteinExistence type="predicted"/>
<accession>A0A6C2UHK2</accession>
<evidence type="ECO:0000313" key="1">
    <source>
        <dbReference type="EMBL" id="VGO19419.1"/>
    </source>
</evidence>
<name>A0A6C2UHK2_9BACT</name>
<dbReference type="EMBL" id="CAAHFH010000001">
    <property type="protein sequence ID" value="VGO19419.1"/>
    <property type="molecule type" value="Genomic_DNA"/>
</dbReference>
<reference evidence="1 2" key="1">
    <citation type="submission" date="2019-04" db="EMBL/GenBank/DDBJ databases">
        <authorList>
            <person name="Van Vliet M D."/>
        </authorList>
    </citation>
    <scope>NUCLEOTIDE SEQUENCE [LARGE SCALE GENOMIC DNA]</scope>
    <source>
        <strain evidence="1 2">F21</strain>
    </source>
</reference>
<dbReference type="AlphaFoldDB" id="A0A6C2UHK2"/>
<protein>
    <recommendedName>
        <fullName evidence="3">Integrase catalytic domain-containing protein</fullName>
    </recommendedName>
</protein>
<organism evidence="1 2">
    <name type="scientific">Pontiella sulfatireligans</name>
    <dbReference type="NCBI Taxonomy" id="2750658"/>
    <lineage>
        <taxon>Bacteria</taxon>
        <taxon>Pseudomonadati</taxon>
        <taxon>Kiritimatiellota</taxon>
        <taxon>Kiritimatiellia</taxon>
        <taxon>Kiritimatiellales</taxon>
        <taxon>Pontiellaceae</taxon>
        <taxon>Pontiella</taxon>
    </lineage>
</organism>
<dbReference type="RefSeq" id="WP_136060815.1">
    <property type="nucleotide sequence ID" value="NZ_CAAHFH010000001.1"/>
</dbReference>